<dbReference type="EMBL" id="UGSC01000001">
    <property type="protein sequence ID" value="SUA69643.1"/>
    <property type="molecule type" value="Genomic_DNA"/>
</dbReference>
<dbReference type="InterPro" id="IPR004879">
    <property type="entry name" value="Ssp411-like_TRX"/>
</dbReference>
<dbReference type="Gene3D" id="3.40.30.10">
    <property type="entry name" value="Glutaredoxin"/>
    <property type="match status" value="1"/>
</dbReference>
<dbReference type="Proteomes" id="UP000254400">
    <property type="component" value="Unassembled WGS sequence"/>
</dbReference>
<evidence type="ECO:0000313" key="3">
    <source>
        <dbReference type="Proteomes" id="UP000254400"/>
    </source>
</evidence>
<organism evidence="2 3">
    <name type="scientific">Paenibacillus polymyxa</name>
    <name type="common">Bacillus polymyxa</name>
    <dbReference type="NCBI Taxonomy" id="1406"/>
    <lineage>
        <taxon>Bacteria</taxon>
        <taxon>Bacillati</taxon>
        <taxon>Bacillota</taxon>
        <taxon>Bacilli</taxon>
        <taxon>Bacillales</taxon>
        <taxon>Paenibacillaceae</taxon>
        <taxon>Paenibacillus</taxon>
    </lineage>
</organism>
<reference evidence="2 3" key="1">
    <citation type="submission" date="2018-06" db="EMBL/GenBank/DDBJ databases">
        <authorList>
            <consortium name="Pathogen Informatics"/>
            <person name="Doyle S."/>
        </authorList>
    </citation>
    <scope>NUCLEOTIDE SEQUENCE [LARGE SCALE GENOMIC DNA]</scope>
    <source>
        <strain evidence="2 3">NCTC10343</strain>
    </source>
</reference>
<dbReference type="PANTHER" id="PTHR42899:SF1">
    <property type="entry name" value="SPERMATOGENESIS-ASSOCIATED PROTEIN 20"/>
    <property type="match status" value="1"/>
</dbReference>
<dbReference type="InterPro" id="IPR036249">
    <property type="entry name" value="Thioredoxin-like_sf"/>
</dbReference>
<dbReference type="InterPro" id="IPR012341">
    <property type="entry name" value="6hp_glycosidase-like_sf"/>
</dbReference>
<sequence>MSTSSKPNRLAKEKSPYLLQHAYNSVNWFPWSDEAFEIAKRDNKPIFLSIGYSTCHWCHVMERESFEDEEVAEVLNRDYISIKVDREERPDVDHIYMSICETMTGHGGWPLTILMTPDQRPFFAGTYLPKEQKFGRVGLLDLLSKVGIRWKEQPDELMELSEQVLTEHERQDLLAGYRGELDEQCLNKAFHEYSHTFDHEYGGFGEAPKFPSSHNLSFLLRYAQHTGNQKALEMVEKTLDAMSRGGIYDHVGMGFSRYSVDEKWLVPHFEKMLYDNALLAITYTEAWQVTGKRLYRQITEQIFTYIARDMTDAGGAFYSAEDADSEGEEGRFYVWSDSEIKTVLGDEDAAFFNDLYGITPYGNFEGHNIPNLIDINLEAYANKHDLTEPELEQRVSELRAKLFTAREQRVHPQKDDKILTSWNGLMIAALAKAGQAFGDTRYTEQARKAETFLWNHLRREDGRLLARHRDGQAAYPGYVDDYAFYVWGLIELYQATFDVQYLRRALTLNQDMIDLFWDEERDGLFFTGSDSEQLISRPKEIYDGAIPSGNSIAAHNFVRLARLTGETRLEDYAAKQFKAFGGMVAHYPSGYSALLSALLYATGKTKEIVIVGQRDDPQTAQFVQVVQAGFRPDMVVVLKDKGQPEIAEIAPYIHDYDLVNGKPAVYVCEHFACQAPVTHLDDFKALLDRME</sequence>
<feature type="domain" description="Spermatogenesis-associated protein 20-like TRX" evidence="1">
    <location>
        <begin position="7"/>
        <end position="166"/>
    </location>
</feature>
<dbReference type="GO" id="GO:0005975">
    <property type="term" value="P:carbohydrate metabolic process"/>
    <property type="evidence" value="ECO:0007669"/>
    <property type="project" value="InterPro"/>
</dbReference>
<evidence type="ECO:0000259" key="1">
    <source>
        <dbReference type="Pfam" id="PF03190"/>
    </source>
</evidence>
<dbReference type="PIRSF" id="PIRSF006402">
    <property type="entry name" value="UCP006402_thioredoxin"/>
    <property type="match status" value="1"/>
</dbReference>
<dbReference type="InterPro" id="IPR008928">
    <property type="entry name" value="6-hairpin_glycosidase_sf"/>
</dbReference>
<dbReference type="PANTHER" id="PTHR42899">
    <property type="entry name" value="SPERMATOGENESIS-ASSOCIATED PROTEIN 20"/>
    <property type="match status" value="1"/>
</dbReference>
<name>A0A378XYU3_PAEPO</name>
<dbReference type="SUPFAM" id="SSF52833">
    <property type="entry name" value="Thioredoxin-like"/>
    <property type="match status" value="1"/>
</dbReference>
<protein>
    <submittedName>
        <fullName evidence="2">Cellulase catalitic domain protein and a thioredoxin domain protein</fullName>
    </submittedName>
</protein>
<proteinExistence type="predicted"/>
<dbReference type="AlphaFoldDB" id="A0A378XYU3"/>
<accession>A0A378XYU3</accession>
<dbReference type="GeneID" id="93345901"/>
<evidence type="ECO:0000313" key="2">
    <source>
        <dbReference type="EMBL" id="SUA69643.1"/>
    </source>
</evidence>
<dbReference type="SUPFAM" id="SSF48208">
    <property type="entry name" value="Six-hairpin glycosidases"/>
    <property type="match status" value="1"/>
</dbReference>
<dbReference type="Pfam" id="PF03190">
    <property type="entry name" value="Thioredox_DsbH"/>
    <property type="match status" value="1"/>
</dbReference>
<dbReference type="Gene3D" id="1.50.10.10">
    <property type="match status" value="1"/>
</dbReference>
<dbReference type="InterPro" id="IPR024705">
    <property type="entry name" value="Ssp411"/>
</dbReference>
<gene>
    <name evidence="2" type="ORF">NCTC10343_02505</name>
</gene>
<dbReference type="CDD" id="cd02955">
    <property type="entry name" value="SSP411"/>
    <property type="match status" value="1"/>
</dbReference>
<dbReference type="RefSeq" id="WP_019687201.1">
    <property type="nucleotide sequence ID" value="NZ_CP036496.1"/>
</dbReference>